<feature type="domain" description="Bacteriophage T5 Orf172 DNA-binding" evidence="1">
    <location>
        <begin position="104"/>
        <end position="180"/>
    </location>
</feature>
<evidence type="ECO:0000313" key="3">
    <source>
        <dbReference type="Proteomes" id="UP000294359"/>
    </source>
</evidence>
<reference evidence="2 3" key="1">
    <citation type="submission" date="2019-03" db="EMBL/GenBank/DDBJ databases">
        <title>Draft Genome Sequences of Six Type Strains of the Genus Massilia.</title>
        <authorList>
            <person name="Miess H."/>
            <person name="Frediansyhah A."/>
            <person name="Gross H."/>
        </authorList>
    </citation>
    <scope>NUCLEOTIDE SEQUENCE [LARGE SCALE GENOMIC DNA]</scope>
    <source>
        <strain evidence="2 3">DSM 17505</strain>
    </source>
</reference>
<dbReference type="EMBL" id="CP038026">
    <property type="protein sequence ID" value="QBQ36739.1"/>
    <property type="molecule type" value="Genomic_DNA"/>
</dbReference>
<keyword evidence="3" id="KW-1185">Reference proteome</keyword>
<dbReference type="SMART" id="SM00974">
    <property type="entry name" value="T5orf172"/>
    <property type="match status" value="1"/>
</dbReference>
<dbReference type="Pfam" id="PF13455">
    <property type="entry name" value="MUG113"/>
    <property type="match status" value="1"/>
</dbReference>
<gene>
    <name evidence="2" type="ORF">E1742_11605</name>
</gene>
<name>A0ABX5SBU8_9BURK</name>
<protein>
    <submittedName>
        <fullName evidence="2">GIY-YIG nuclease family protein</fullName>
    </submittedName>
</protein>
<proteinExistence type="predicted"/>
<organism evidence="2 3">
    <name type="scientific">Pseudoduganella plicata</name>
    <dbReference type="NCBI Taxonomy" id="321984"/>
    <lineage>
        <taxon>Bacteria</taxon>
        <taxon>Pseudomonadati</taxon>
        <taxon>Pseudomonadota</taxon>
        <taxon>Betaproteobacteria</taxon>
        <taxon>Burkholderiales</taxon>
        <taxon>Oxalobacteraceae</taxon>
        <taxon>Telluria group</taxon>
        <taxon>Pseudoduganella</taxon>
    </lineage>
</organism>
<dbReference type="RefSeq" id="WP_134385019.1">
    <property type="nucleotide sequence ID" value="NZ_BMWW01000001.1"/>
</dbReference>
<evidence type="ECO:0000259" key="1">
    <source>
        <dbReference type="SMART" id="SM00974"/>
    </source>
</evidence>
<evidence type="ECO:0000313" key="2">
    <source>
        <dbReference type="EMBL" id="QBQ36739.1"/>
    </source>
</evidence>
<sequence length="216" mass="23702">MTNAQSVTITVADVAAALGTTEKSMLRSLALVGWNILMNDASRLAHQEHFGKIKQGPAGTATRHEGPNWRHVVQAAQQLVPDSMRSAPKPLGTRHQGFLYVLYDSSAGLCKIGRTKTTKGQRQRVQMSAHGGILANIVNAEVSNCIEAESQCHDYFSERRKNGEWFEVSPEEVVRYIQDFLNPMSIDFESIELLERLGILQAIAPKASLSASSLLA</sequence>
<dbReference type="InterPro" id="IPR018306">
    <property type="entry name" value="Phage_T5_Orf172_DNA-bd"/>
</dbReference>
<accession>A0ABX5SBU8</accession>
<dbReference type="Proteomes" id="UP000294359">
    <property type="component" value="Chromosome"/>
</dbReference>